<dbReference type="AlphaFoldDB" id="A0A1X6N190"/>
<gene>
    <name evidence="1" type="ORF">POSPLADRAFT_1143859</name>
</gene>
<keyword evidence="2" id="KW-1185">Reference proteome</keyword>
<dbReference type="EMBL" id="KZ110597">
    <property type="protein sequence ID" value="OSX62223.1"/>
    <property type="molecule type" value="Genomic_DNA"/>
</dbReference>
<dbReference type="GeneID" id="36330577"/>
<organism evidence="1 2">
    <name type="scientific">Postia placenta MAD-698-R-SB12</name>
    <dbReference type="NCBI Taxonomy" id="670580"/>
    <lineage>
        <taxon>Eukaryota</taxon>
        <taxon>Fungi</taxon>
        <taxon>Dikarya</taxon>
        <taxon>Basidiomycota</taxon>
        <taxon>Agaricomycotina</taxon>
        <taxon>Agaricomycetes</taxon>
        <taxon>Polyporales</taxon>
        <taxon>Adustoporiaceae</taxon>
        <taxon>Rhodonia</taxon>
    </lineage>
</organism>
<feature type="non-terminal residue" evidence="1">
    <location>
        <position position="1"/>
    </location>
</feature>
<proteinExistence type="predicted"/>
<protein>
    <submittedName>
        <fullName evidence="1">Uncharacterized protein</fullName>
    </submittedName>
</protein>
<dbReference type="Proteomes" id="UP000194127">
    <property type="component" value="Unassembled WGS sequence"/>
</dbReference>
<evidence type="ECO:0000313" key="2">
    <source>
        <dbReference type="Proteomes" id="UP000194127"/>
    </source>
</evidence>
<sequence>AGRYEIWDVYMCAGRDRGWPAIDIECRGWGGGCGLCGPRVIACVIAGAVAGEGEGVFSRNGKTARSGCEEGDMTAVVLDARRRREEADGNDRAHAWAVDAVFAVYVQRSDGKGRKPTGEFARLSRALGGRGPDATIRGRGATHKRRGRAIARLAQR</sequence>
<accession>A0A1X6N190</accession>
<evidence type="ECO:0000313" key="1">
    <source>
        <dbReference type="EMBL" id="OSX62223.1"/>
    </source>
</evidence>
<name>A0A1X6N190_9APHY</name>
<reference evidence="1 2" key="1">
    <citation type="submission" date="2017-04" db="EMBL/GenBank/DDBJ databases">
        <title>Genome Sequence of the Model Brown-Rot Fungus Postia placenta SB12.</title>
        <authorList>
            <consortium name="DOE Joint Genome Institute"/>
            <person name="Gaskell J."/>
            <person name="Kersten P."/>
            <person name="Larrondo L.F."/>
            <person name="Canessa P."/>
            <person name="Martinez D."/>
            <person name="Hibbett D."/>
            <person name="Schmoll M."/>
            <person name="Kubicek C.P."/>
            <person name="Martinez A.T."/>
            <person name="Yadav J."/>
            <person name="Master E."/>
            <person name="Magnuson J.K."/>
            <person name="James T."/>
            <person name="Yaver D."/>
            <person name="Berka R."/>
            <person name="Labutti K."/>
            <person name="Lipzen A."/>
            <person name="Aerts A."/>
            <person name="Barry K."/>
            <person name="Henrissat B."/>
            <person name="Blanchette R."/>
            <person name="Grigoriev I."/>
            <person name="Cullen D."/>
        </authorList>
    </citation>
    <scope>NUCLEOTIDE SEQUENCE [LARGE SCALE GENOMIC DNA]</scope>
    <source>
        <strain evidence="1 2">MAD-698-R-SB12</strain>
    </source>
</reference>
<dbReference type="RefSeq" id="XP_024339017.1">
    <property type="nucleotide sequence ID" value="XM_024485628.1"/>
</dbReference>
<dbReference type="OrthoDB" id="10303465at2759"/>